<dbReference type="EMBL" id="UOFT01000056">
    <property type="protein sequence ID" value="VAW97256.1"/>
    <property type="molecule type" value="Genomic_DNA"/>
</dbReference>
<protein>
    <submittedName>
        <fullName evidence="2">Transposase and inactivated derivatives</fullName>
    </submittedName>
</protein>
<dbReference type="InterPro" id="IPR036515">
    <property type="entry name" value="Transposase_17_sf"/>
</dbReference>
<dbReference type="InterPro" id="IPR002686">
    <property type="entry name" value="Transposase_17"/>
</dbReference>
<organism evidence="2">
    <name type="scientific">hydrothermal vent metagenome</name>
    <dbReference type="NCBI Taxonomy" id="652676"/>
    <lineage>
        <taxon>unclassified sequences</taxon>
        <taxon>metagenomes</taxon>
        <taxon>ecological metagenomes</taxon>
    </lineage>
</organism>
<sequence length="252" mass="29295">MPRANRYFLPNQIWHITHRCHQKDFLLKFSKDRKHWLHWLCEAKKRYGLCILNYTVTSNHIHLLVKDTDKGVISKSMQLIAGRSAQHYNQRKNRKGAYWEDRYHATAIECDKHLHRCITYIDLNMVRAGVVNHPKNWPQGGYIEIQNPPSRYAIINLRMLAQLCGFESIESLQDAHRQWVETALKDNTKQHESFWSHSVAVGSESFIEKIQSELAVLASGRSCKPEGEHFTLKEPDAAYDVTFGPKKTILSS</sequence>
<accession>A0A3B1AWQ1</accession>
<name>A0A3B1AWQ1_9ZZZZ</name>
<evidence type="ECO:0000259" key="1">
    <source>
        <dbReference type="SMART" id="SM01321"/>
    </source>
</evidence>
<feature type="domain" description="Transposase IS200-like" evidence="1">
    <location>
        <begin position="9"/>
        <end position="124"/>
    </location>
</feature>
<dbReference type="SMART" id="SM01321">
    <property type="entry name" value="Y1_Tnp"/>
    <property type="match status" value="1"/>
</dbReference>
<dbReference type="PANTHER" id="PTHR34322">
    <property type="entry name" value="TRANSPOSASE, Y1_TNP DOMAIN-CONTAINING"/>
    <property type="match status" value="1"/>
</dbReference>
<proteinExistence type="predicted"/>
<dbReference type="AlphaFoldDB" id="A0A3B1AWQ1"/>
<gene>
    <name evidence="2" type="ORF">MNBD_GAMMA23-1805</name>
</gene>
<evidence type="ECO:0000313" key="2">
    <source>
        <dbReference type="EMBL" id="VAW97256.1"/>
    </source>
</evidence>
<dbReference type="Pfam" id="PF01797">
    <property type="entry name" value="Y1_Tnp"/>
    <property type="match status" value="1"/>
</dbReference>
<dbReference type="PANTHER" id="PTHR34322:SF2">
    <property type="entry name" value="TRANSPOSASE IS200-LIKE DOMAIN-CONTAINING PROTEIN"/>
    <property type="match status" value="1"/>
</dbReference>
<dbReference type="SUPFAM" id="SSF143422">
    <property type="entry name" value="Transposase IS200-like"/>
    <property type="match status" value="1"/>
</dbReference>
<dbReference type="Gene3D" id="3.30.70.1290">
    <property type="entry name" value="Transposase IS200-like"/>
    <property type="match status" value="1"/>
</dbReference>
<dbReference type="GO" id="GO:0004803">
    <property type="term" value="F:transposase activity"/>
    <property type="evidence" value="ECO:0007669"/>
    <property type="project" value="InterPro"/>
</dbReference>
<reference evidence="2" key="1">
    <citation type="submission" date="2018-06" db="EMBL/GenBank/DDBJ databases">
        <authorList>
            <person name="Zhirakovskaya E."/>
        </authorList>
    </citation>
    <scope>NUCLEOTIDE SEQUENCE</scope>
</reference>
<dbReference type="GO" id="GO:0006313">
    <property type="term" value="P:DNA transposition"/>
    <property type="evidence" value="ECO:0007669"/>
    <property type="project" value="InterPro"/>
</dbReference>
<dbReference type="GO" id="GO:0003677">
    <property type="term" value="F:DNA binding"/>
    <property type="evidence" value="ECO:0007669"/>
    <property type="project" value="InterPro"/>
</dbReference>